<dbReference type="EMBL" id="AUSU01003292">
    <property type="protein sequence ID" value="EPS67107.1"/>
    <property type="molecule type" value="Genomic_DNA"/>
</dbReference>
<feature type="region of interest" description="Disordered" evidence="2">
    <location>
        <begin position="1"/>
        <end position="23"/>
    </location>
</feature>
<evidence type="ECO:0000313" key="5">
    <source>
        <dbReference type="Proteomes" id="UP000015453"/>
    </source>
</evidence>
<feature type="coiled-coil region" evidence="1">
    <location>
        <begin position="671"/>
        <end position="747"/>
    </location>
</feature>
<dbReference type="Proteomes" id="UP000015453">
    <property type="component" value="Unassembled WGS sequence"/>
</dbReference>
<feature type="compositionally biased region" description="Low complexity" evidence="2">
    <location>
        <begin position="11"/>
        <end position="23"/>
    </location>
</feature>
<feature type="non-terminal residue" evidence="4">
    <location>
        <position position="1"/>
    </location>
</feature>
<comment type="caution">
    <text evidence="4">The sequence shown here is derived from an EMBL/GenBank/DDBJ whole genome shotgun (WGS) entry which is preliminary data.</text>
</comment>
<dbReference type="PANTHER" id="PTHR47491:SF5">
    <property type="entry name" value="CAP-GLY DOMAIN LINKER"/>
    <property type="match status" value="1"/>
</dbReference>
<sequence length="773" mass="88531">ECNDSREQSDASEVSSYSSSNISNNVLDRYIDGEQQQAGKCNARTSSCLKTHFENGNHAEGKRPPRFQFNGGHVSHDTRRLKPKSQPPPPPPLFHDGAGTEHRVGSPMKLAHHVVERLSQSQFYHPRKSEEFQSHSPITIQDIYKNGSRQQQYNNDVASSPRSEAAVDYWHRGGINDASDDHGEFSSQLLENQSFAGDKDGGESAGITADDLELYKKFRYAEERAADLADELQSIQFKGMSVPALIQTIRNEKDEKLKMAYEVSRMLEDRIAERASFREKLKLGMAELKVQCRRLEKEKDESQLALEKELDRRSNEWSTKLEKFQVEEQRLRERVRELAEQNVVLQREVSSSTETDTNARAKISNLEKQLSDSSFQLQEAMEKNSFLHRSLSEMQSKAKAAEEDRDCIRRNYDDKVSECKDMHRAVTRLQRTCNDQEKTIEGLRGLCEEDLGKKVSKEHLDLGFAKFHMEHVRLTGIEHSLRKEVESYRAETDSLRRENIDLLTRLKSSRKEGGEATATLFKLDRELQNRVNYFQNQLLSLLRESNQLGRKLFGHVKSKRSSESELLVECEVKLQGVERAAENLTSSLDTISGILHDKSTENPPEVRSMATCFELKAEILLSRLLHEKLYSKELETEQLRAELAASVRCNDILKSEMQNAEDDLSCIGHKMKELDLQVLKKEEAMSKLESEFQECRKELGILRGIIPKVSEERDMVWEEVKQAREKNMLLSSENDSLKKKIEALDEDILVKDGQINILKDSVSKPFDFFAGPD</sequence>
<accession>S8E481</accession>
<proteinExistence type="predicted"/>
<feature type="region of interest" description="Disordered" evidence="2">
    <location>
        <begin position="54"/>
        <end position="91"/>
    </location>
</feature>
<dbReference type="Pfam" id="PF24670">
    <property type="entry name" value="DUF7653"/>
    <property type="match status" value="1"/>
</dbReference>
<feature type="coiled-coil region" evidence="1">
    <location>
        <begin position="278"/>
        <end position="411"/>
    </location>
</feature>
<keyword evidence="5" id="KW-1185">Reference proteome</keyword>
<name>S8E481_9LAMI</name>
<evidence type="ECO:0000313" key="4">
    <source>
        <dbReference type="EMBL" id="EPS67107.1"/>
    </source>
</evidence>
<protein>
    <recommendedName>
        <fullName evidence="3">DUF7653 domain-containing protein</fullName>
    </recommendedName>
</protein>
<dbReference type="OrthoDB" id="1938127at2759"/>
<keyword evidence="1" id="KW-0175">Coiled coil</keyword>
<organism evidence="4 5">
    <name type="scientific">Genlisea aurea</name>
    <dbReference type="NCBI Taxonomy" id="192259"/>
    <lineage>
        <taxon>Eukaryota</taxon>
        <taxon>Viridiplantae</taxon>
        <taxon>Streptophyta</taxon>
        <taxon>Embryophyta</taxon>
        <taxon>Tracheophyta</taxon>
        <taxon>Spermatophyta</taxon>
        <taxon>Magnoliopsida</taxon>
        <taxon>eudicotyledons</taxon>
        <taxon>Gunneridae</taxon>
        <taxon>Pentapetalae</taxon>
        <taxon>asterids</taxon>
        <taxon>lamiids</taxon>
        <taxon>Lamiales</taxon>
        <taxon>Lentibulariaceae</taxon>
        <taxon>Genlisea</taxon>
    </lineage>
</organism>
<evidence type="ECO:0000259" key="3">
    <source>
        <dbReference type="Pfam" id="PF24670"/>
    </source>
</evidence>
<evidence type="ECO:0000256" key="1">
    <source>
        <dbReference type="SAM" id="Coils"/>
    </source>
</evidence>
<reference evidence="4 5" key="1">
    <citation type="journal article" date="2013" name="BMC Genomics">
        <title>The miniature genome of a carnivorous plant Genlisea aurea contains a low number of genes and short non-coding sequences.</title>
        <authorList>
            <person name="Leushkin E.V."/>
            <person name="Sutormin R.A."/>
            <person name="Nabieva E.R."/>
            <person name="Penin A.A."/>
            <person name="Kondrashov A.S."/>
            <person name="Logacheva M.D."/>
        </authorList>
    </citation>
    <scope>NUCLEOTIDE SEQUENCE [LARGE SCALE GENOMIC DNA]</scope>
</reference>
<dbReference type="InterPro" id="IPR056070">
    <property type="entry name" value="DUF7653"/>
</dbReference>
<feature type="compositionally biased region" description="Basic and acidic residues" evidence="2">
    <location>
        <begin position="54"/>
        <end position="63"/>
    </location>
</feature>
<dbReference type="AlphaFoldDB" id="S8E481"/>
<evidence type="ECO:0000256" key="2">
    <source>
        <dbReference type="SAM" id="MobiDB-lite"/>
    </source>
</evidence>
<feature type="non-terminal residue" evidence="4">
    <location>
        <position position="773"/>
    </location>
</feature>
<gene>
    <name evidence="4" type="ORF">M569_07668</name>
</gene>
<dbReference type="PANTHER" id="PTHR47491">
    <property type="entry name" value="CAP-GLY DOMAIN LINKER"/>
    <property type="match status" value="1"/>
</dbReference>
<feature type="domain" description="DUF7653" evidence="3">
    <location>
        <begin position="480"/>
        <end position="599"/>
    </location>
</feature>